<evidence type="ECO:0000313" key="2">
    <source>
        <dbReference type="Proteomes" id="UP000485880"/>
    </source>
</evidence>
<accession>A0A8B6MAX4</accession>
<protein>
    <submittedName>
        <fullName evidence="1">Transposase</fullName>
    </submittedName>
</protein>
<sequence>MRVTARTVEIFHRGQRVGAHQRRYMGARHGTVPEHMPSSHRRYAEWSPDRFRRWAAKIGPNTEGLIVAVLASRPHPEQGFRTCLGILRSYRGVDPARVEAVSARALELGALNCKSIASLLTQKRDRAAPGDGGQVSLFDHANVRGPGYYH</sequence>
<dbReference type="Proteomes" id="UP000485880">
    <property type="component" value="Unassembled WGS sequence"/>
</dbReference>
<name>A0A8B6MAX4_METTU</name>
<gene>
    <name evidence="1" type="ORF">MPC4_330024</name>
</gene>
<comment type="caution">
    <text evidence="1">The sequence shown here is derived from an EMBL/GenBank/DDBJ whole genome shotgun (WGS) entry which is preliminary data.</text>
</comment>
<keyword evidence="2" id="KW-1185">Reference proteome</keyword>
<organism evidence="1 2">
    <name type="scientific">Methylocella tundrae</name>
    <dbReference type="NCBI Taxonomy" id="227605"/>
    <lineage>
        <taxon>Bacteria</taxon>
        <taxon>Pseudomonadati</taxon>
        <taxon>Pseudomonadota</taxon>
        <taxon>Alphaproteobacteria</taxon>
        <taxon>Hyphomicrobiales</taxon>
        <taxon>Beijerinckiaceae</taxon>
        <taxon>Methylocella</taxon>
    </lineage>
</organism>
<proteinExistence type="predicted"/>
<evidence type="ECO:0000313" key="1">
    <source>
        <dbReference type="EMBL" id="VTZ51224.1"/>
    </source>
</evidence>
<dbReference type="AlphaFoldDB" id="A0A8B6MAX4"/>
<reference evidence="1 2" key="1">
    <citation type="submission" date="2019-05" db="EMBL/GenBank/DDBJ databases">
        <authorList>
            <person name="Farhan Ul Haque M."/>
        </authorList>
    </citation>
    <scope>NUCLEOTIDE SEQUENCE [LARGE SCALE GENOMIC DNA]</scope>
    <source>
        <strain evidence="1">2</strain>
    </source>
</reference>
<dbReference type="EMBL" id="CABFMQ020000091">
    <property type="protein sequence ID" value="VTZ51224.1"/>
    <property type="molecule type" value="Genomic_DNA"/>
</dbReference>